<dbReference type="OrthoDB" id="168391at2157"/>
<dbReference type="GO" id="GO:0005737">
    <property type="term" value="C:cytoplasm"/>
    <property type="evidence" value="ECO:0007669"/>
    <property type="project" value="TreeGrafter"/>
</dbReference>
<organism evidence="3 4">
    <name type="scientific">Natronorubrum texcoconense</name>
    <dbReference type="NCBI Taxonomy" id="1095776"/>
    <lineage>
        <taxon>Archaea</taxon>
        <taxon>Methanobacteriati</taxon>
        <taxon>Methanobacteriota</taxon>
        <taxon>Stenosarchaea group</taxon>
        <taxon>Halobacteria</taxon>
        <taxon>Halobacteriales</taxon>
        <taxon>Natrialbaceae</taxon>
        <taxon>Natronorubrum</taxon>
    </lineage>
</organism>
<keyword evidence="4" id="KW-1185">Reference proteome</keyword>
<evidence type="ECO:0000313" key="4">
    <source>
        <dbReference type="Proteomes" id="UP000198882"/>
    </source>
</evidence>
<dbReference type="InterPro" id="IPR006076">
    <property type="entry name" value="FAD-dep_OxRdtase"/>
</dbReference>
<dbReference type="Gene3D" id="3.30.9.10">
    <property type="entry name" value="D-Amino Acid Oxidase, subunit A, domain 2"/>
    <property type="match status" value="1"/>
</dbReference>
<name>A0A1G9DDH3_9EURY</name>
<dbReference type="RefSeq" id="WP_090310042.1">
    <property type="nucleotide sequence ID" value="NZ_FNFE01000005.1"/>
</dbReference>
<keyword evidence="1" id="KW-0560">Oxidoreductase</keyword>
<evidence type="ECO:0000259" key="2">
    <source>
        <dbReference type="Pfam" id="PF01266"/>
    </source>
</evidence>
<sequence>MATHVSIVGGGVYGLSIAYYLSEFGDADLEVTVFERGALASETTGYSAGIVRHHYTNRVQIETAIRGRELLEGFESVAGGDGGFRQNGYLVLTNADGVDEFRALVDRQRRAGLEVDLVEPTDLESHLPGIDSGGVALGAYEPRAGFADPYLVATDYATGARENGVEIRTGTAITDLITDGTAVTAIETSAGREPVDVVVNAAGPWGREIASMAGVDVPLEWYESKVAVLRGDEPYGVETPTLSDHSESPDMYLKPEPGGDVLVGGIDRPAVDRAAGLQGVDESFLRAVGDRLESRLPTFADAAVVDSWSGVISVTPDSHQIVGVPTGVDNLYNALGGSGHGFKEAPAFGESIALSILGEDPRIDLEAYRLERFEDGESLSGVSEKSYGDDR</sequence>
<dbReference type="Proteomes" id="UP000198882">
    <property type="component" value="Unassembled WGS sequence"/>
</dbReference>
<dbReference type="GO" id="GO:0016491">
    <property type="term" value="F:oxidoreductase activity"/>
    <property type="evidence" value="ECO:0007669"/>
    <property type="project" value="UniProtKB-KW"/>
</dbReference>
<dbReference type="Gene3D" id="3.50.50.60">
    <property type="entry name" value="FAD/NAD(P)-binding domain"/>
    <property type="match status" value="1"/>
</dbReference>
<proteinExistence type="predicted"/>
<dbReference type="Pfam" id="PF01266">
    <property type="entry name" value="DAO"/>
    <property type="match status" value="1"/>
</dbReference>
<dbReference type="AlphaFoldDB" id="A0A1G9DDH3"/>
<accession>A0A1G9DDH3</accession>
<dbReference type="PANTHER" id="PTHR13847">
    <property type="entry name" value="SARCOSINE DEHYDROGENASE-RELATED"/>
    <property type="match status" value="1"/>
</dbReference>
<dbReference type="SUPFAM" id="SSF51905">
    <property type="entry name" value="FAD/NAD(P)-binding domain"/>
    <property type="match status" value="1"/>
</dbReference>
<reference evidence="4" key="1">
    <citation type="submission" date="2016-10" db="EMBL/GenBank/DDBJ databases">
        <authorList>
            <person name="Varghese N."/>
            <person name="Submissions S."/>
        </authorList>
    </citation>
    <scope>NUCLEOTIDE SEQUENCE [LARGE SCALE GENOMIC DNA]</scope>
    <source>
        <strain evidence="4">B4,CECT 8067,JCM 17497</strain>
    </source>
</reference>
<dbReference type="EMBL" id="FNFE01000005">
    <property type="protein sequence ID" value="SDK61915.1"/>
    <property type="molecule type" value="Genomic_DNA"/>
</dbReference>
<feature type="domain" description="FAD dependent oxidoreductase" evidence="2">
    <location>
        <begin position="5"/>
        <end position="353"/>
    </location>
</feature>
<evidence type="ECO:0000313" key="3">
    <source>
        <dbReference type="EMBL" id="SDK61915.1"/>
    </source>
</evidence>
<dbReference type="STRING" id="1095776.SAMN04515672_3537"/>
<dbReference type="PANTHER" id="PTHR13847:SF287">
    <property type="entry name" value="FAD-DEPENDENT OXIDOREDUCTASE DOMAIN-CONTAINING PROTEIN 1"/>
    <property type="match status" value="1"/>
</dbReference>
<protein>
    <submittedName>
        <fullName evidence="3">Sarcosine oxidase subunit beta</fullName>
    </submittedName>
</protein>
<evidence type="ECO:0000256" key="1">
    <source>
        <dbReference type="ARBA" id="ARBA00023002"/>
    </source>
</evidence>
<dbReference type="InterPro" id="IPR036188">
    <property type="entry name" value="FAD/NAD-bd_sf"/>
</dbReference>
<gene>
    <name evidence="3" type="ORF">SAMN04515672_3537</name>
</gene>